<dbReference type="PANTHER" id="PTHR43664">
    <property type="entry name" value="MONOAMINE OXIDASE-RELATED"/>
    <property type="match status" value="1"/>
</dbReference>
<evidence type="ECO:0000259" key="1">
    <source>
        <dbReference type="Pfam" id="PF01575"/>
    </source>
</evidence>
<dbReference type="Gene3D" id="3.10.129.10">
    <property type="entry name" value="Hotdog Thioesterase"/>
    <property type="match status" value="1"/>
</dbReference>
<dbReference type="AlphaFoldDB" id="A0A6N8TK60"/>
<dbReference type="SUPFAM" id="SSF54637">
    <property type="entry name" value="Thioesterase/thiol ester dehydrase-isomerase"/>
    <property type="match status" value="1"/>
</dbReference>
<gene>
    <name evidence="2" type="ORF">GR156_14335</name>
</gene>
<dbReference type="Proteomes" id="UP000440304">
    <property type="component" value="Unassembled WGS sequence"/>
</dbReference>
<proteinExistence type="predicted"/>
<protein>
    <submittedName>
        <fullName evidence="2">Enoyl-CoA hydratase</fullName>
    </submittedName>
</protein>
<dbReference type="PANTHER" id="PTHR43664:SF1">
    <property type="entry name" value="BETA-METHYLMALYL-COA DEHYDRATASE"/>
    <property type="match status" value="1"/>
</dbReference>
<comment type="caution">
    <text evidence="2">The sequence shown here is derived from an EMBL/GenBank/DDBJ whole genome shotgun (WGS) entry which is preliminary data.</text>
</comment>
<reference evidence="2 3" key="1">
    <citation type="submission" date="2019-12" db="EMBL/GenBank/DDBJ databases">
        <title>Shinella granuli gen. nov., sp. nov., and proposal of the reclassification of Zoogloea ramigera ATCC 19623 as Shinella zoogloeoides sp. nov.</title>
        <authorList>
            <person name="Gao J."/>
        </authorList>
    </citation>
    <scope>NUCLEOTIDE SEQUENCE [LARGE SCALE GENOMIC DNA]</scope>
    <source>
        <strain evidence="2 3">DSM 287</strain>
    </source>
</reference>
<sequence>MDGIVPSYTFEDFTPGRRFEFTKRTMTADEIVAFAAQFDPQPMHLDEAAGRASILGGLAASGWHTSAVMMRMLFEAYIDGSTSEGSPGVDLMEWKRPVLAGDTLGGHCEVLEARVSRSRPDIGIVRLRAEVTNQRGETVAVSEYINMLRLAAKGADHANG</sequence>
<dbReference type="InterPro" id="IPR029069">
    <property type="entry name" value="HotDog_dom_sf"/>
</dbReference>
<name>A0A6N8TK60_SHIZO</name>
<dbReference type="Pfam" id="PF01575">
    <property type="entry name" value="MaoC_dehydratas"/>
    <property type="match status" value="1"/>
</dbReference>
<evidence type="ECO:0000313" key="3">
    <source>
        <dbReference type="Proteomes" id="UP000440304"/>
    </source>
</evidence>
<dbReference type="EMBL" id="WUML01000012">
    <property type="protein sequence ID" value="MXO01494.1"/>
    <property type="molecule type" value="Genomic_DNA"/>
</dbReference>
<dbReference type="OrthoDB" id="9797938at2"/>
<organism evidence="2 3">
    <name type="scientific">Shinella zoogloeoides</name>
    <name type="common">Crabtreella saccharophila</name>
    <dbReference type="NCBI Taxonomy" id="352475"/>
    <lineage>
        <taxon>Bacteria</taxon>
        <taxon>Pseudomonadati</taxon>
        <taxon>Pseudomonadota</taxon>
        <taxon>Alphaproteobacteria</taxon>
        <taxon>Hyphomicrobiales</taxon>
        <taxon>Rhizobiaceae</taxon>
        <taxon>Shinella</taxon>
    </lineage>
</organism>
<accession>A0A6N8TK60</accession>
<dbReference type="InterPro" id="IPR002539">
    <property type="entry name" value="MaoC-like_dom"/>
</dbReference>
<feature type="domain" description="MaoC-like" evidence="1">
    <location>
        <begin position="14"/>
        <end position="117"/>
    </location>
</feature>
<evidence type="ECO:0000313" key="2">
    <source>
        <dbReference type="EMBL" id="MXO01494.1"/>
    </source>
</evidence>
<dbReference type="CDD" id="cd03454">
    <property type="entry name" value="YdeM"/>
    <property type="match status" value="1"/>
</dbReference>
<dbReference type="InterPro" id="IPR052342">
    <property type="entry name" value="MCH/BMMD"/>
</dbReference>